<proteinExistence type="predicted"/>
<reference evidence="2 3" key="1">
    <citation type="submission" date="2015-09" db="EMBL/GenBank/DDBJ databases">
        <title>Trachymyrmex zeteki WGS genome.</title>
        <authorList>
            <person name="Nygaard S."/>
            <person name="Hu H."/>
            <person name="Boomsma J."/>
            <person name="Zhang G."/>
        </authorList>
    </citation>
    <scope>NUCLEOTIDE SEQUENCE [LARGE SCALE GENOMIC DNA]</scope>
    <source>
        <strain evidence="2">Tzet28-1</strain>
        <tissue evidence="2">Whole body</tissue>
    </source>
</reference>
<evidence type="ECO:0000313" key="3">
    <source>
        <dbReference type="Proteomes" id="UP000075809"/>
    </source>
</evidence>
<name>A0A151WTG5_9HYME</name>
<protein>
    <submittedName>
        <fullName evidence="2">Uncharacterized protein</fullName>
    </submittedName>
</protein>
<sequence>MTYLCYHLPSGLIAFSMIGFLLELLYHSFPSGSVLQSKFGHNSTKLVWFCVLYSVQWYTQPQNEFAETVYDTQKERRERLVEGENVRSVINGSSTWIAASFANPETSPSPCGKDDEATSVCEPYPSLQVL</sequence>
<accession>A0A151WTG5</accession>
<feature type="transmembrane region" description="Helical" evidence="1">
    <location>
        <begin position="6"/>
        <end position="26"/>
    </location>
</feature>
<keyword evidence="1" id="KW-1133">Transmembrane helix</keyword>
<keyword evidence="3" id="KW-1185">Reference proteome</keyword>
<evidence type="ECO:0000313" key="2">
    <source>
        <dbReference type="EMBL" id="KYQ51222.1"/>
    </source>
</evidence>
<organism evidence="2 3">
    <name type="scientific">Mycetomoellerius zeteki</name>
    <dbReference type="NCBI Taxonomy" id="64791"/>
    <lineage>
        <taxon>Eukaryota</taxon>
        <taxon>Metazoa</taxon>
        <taxon>Ecdysozoa</taxon>
        <taxon>Arthropoda</taxon>
        <taxon>Hexapoda</taxon>
        <taxon>Insecta</taxon>
        <taxon>Pterygota</taxon>
        <taxon>Neoptera</taxon>
        <taxon>Endopterygota</taxon>
        <taxon>Hymenoptera</taxon>
        <taxon>Apocrita</taxon>
        <taxon>Aculeata</taxon>
        <taxon>Formicoidea</taxon>
        <taxon>Formicidae</taxon>
        <taxon>Myrmicinae</taxon>
        <taxon>Mycetomoellerius</taxon>
    </lineage>
</organism>
<gene>
    <name evidence="2" type="ORF">ALC60_09687</name>
</gene>
<keyword evidence="1" id="KW-0472">Membrane</keyword>
<dbReference type="Proteomes" id="UP000075809">
    <property type="component" value="Unassembled WGS sequence"/>
</dbReference>
<keyword evidence="1" id="KW-0812">Transmembrane</keyword>
<dbReference type="AlphaFoldDB" id="A0A151WTG5"/>
<dbReference type="EMBL" id="KQ982753">
    <property type="protein sequence ID" value="KYQ51222.1"/>
    <property type="molecule type" value="Genomic_DNA"/>
</dbReference>
<evidence type="ECO:0000256" key="1">
    <source>
        <dbReference type="SAM" id="Phobius"/>
    </source>
</evidence>